<evidence type="ECO:0000313" key="3">
    <source>
        <dbReference type="Proteomes" id="UP000014854"/>
    </source>
</evidence>
<name>S7HYF6_VIBFL</name>
<keyword evidence="1" id="KW-1133">Transmembrane helix</keyword>
<reference evidence="2 3" key="1">
    <citation type="journal article" date="2013" name="Gut Pathog.">
        <title>Evidence of a new metabolic capacity in an emerging diarrheal pathogen: lessons from the draft genomes of Vibrio fluvialis strains PG41 and I21563.</title>
        <authorList>
            <person name="Khatri I."/>
            <person name="Mahajan S."/>
            <person name="Dureja C."/>
            <person name="Subramanian S."/>
            <person name="Raychaudhuri S."/>
        </authorList>
    </citation>
    <scope>NUCLEOTIDE SEQUENCE [LARGE SCALE GENOMIC DNA]</scope>
    <source>
        <strain evidence="2 3">PG41</strain>
    </source>
</reference>
<keyword evidence="1" id="KW-0812">Transmembrane</keyword>
<accession>S7HYF6</accession>
<dbReference type="AlphaFoldDB" id="S7HYF6"/>
<keyword evidence="1" id="KW-0472">Membrane</keyword>
<comment type="caution">
    <text evidence="2">The sequence shown here is derived from an EMBL/GenBank/DDBJ whole genome shotgun (WGS) entry which is preliminary data.</text>
</comment>
<dbReference type="PATRIC" id="fig|1336752.4.peg.3480"/>
<evidence type="ECO:0000256" key="1">
    <source>
        <dbReference type="SAM" id="Phobius"/>
    </source>
</evidence>
<dbReference type="Proteomes" id="UP000014854">
    <property type="component" value="Unassembled WGS sequence"/>
</dbReference>
<evidence type="ECO:0000313" key="2">
    <source>
        <dbReference type="EMBL" id="EPP20819.1"/>
    </source>
</evidence>
<protein>
    <submittedName>
        <fullName evidence="2">Uncharacterized protein</fullName>
    </submittedName>
</protein>
<dbReference type="EMBL" id="ASXS01000016">
    <property type="protein sequence ID" value="EPP20819.1"/>
    <property type="molecule type" value="Genomic_DNA"/>
</dbReference>
<gene>
    <name evidence="2" type="ORF">L910_1631</name>
</gene>
<organism evidence="2 3">
    <name type="scientific">Vibrio fluvialis PG41</name>
    <dbReference type="NCBI Taxonomy" id="1336752"/>
    <lineage>
        <taxon>Bacteria</taxon>
        <taxon>Pseudomonadati</taxon>
        <taxon>Pseudomonadota</taxon>
        <taxon>Gammaproteobacteria</taxon>
        <taxon>Vibrionales</taxon>
        <taxon>Vibrionaceae</taxon>
        <taxon>Vibrio</taxon>
    </lineage>
</organism>
<feature type="transmembrane region" description="Helical" evidence="1">
    <location>
        <begin position="19"/>
        <end position="37"/>
    </location>
</feature>
<sequence>MKLSCIDAICKSFSNKNDFFTYFLSFITFALPTEVFSKKS</sequence>
<proteinExistence type="predicted"/>